<organism evidence="7 8">
    <name type="scientific">Boudabousia marimammalium</name>
    <dbReference type="NCBI Taxonomy" id="156892"/>
    <lineage>
        <taxon>Bacteria</taxon>
        <taxon>Bacillati</taxon>
        <taxon>Actinomycetota</taxon>
        <taxon>Actinomycetes</taxon>
        <taxon>Actinomycetales</taxon>
        <taxon>Actinomycetaceae</taxon>
        <taxon>Boudabousia</taxon>
    </lineage>
</organism>
<dbReference type="InterPro" id="IPR051598">
    <property type="entry name" value="TSUP/Inactive_protease-like"/>
</dbReference>
<evidence type="ECO:0000256" key="6">
    <source>
        <dbReference type="RuleBase" id="RU363041"/>
    </source>
</evidence>
<dbReference type="GO" id="GO:0005886">
    <property type="term" value="C:plasma membrane"/>
    <property type="evidence" value="ECO:0007669"/>
    <property type="project" value="UniProtKB-SubCell"/>
</dbReference>
<keyword evidence="8" id="KW-1185">Reference proteome</keyword>
<evidence type="ECO:0000256" key="4">
    <source>
        <dbReference type="ARBA" id="ARBA00022989"/>
    </source>
</evidence>
<protein>
    <recommendedName>
        <fullName evidence="6">Probable membrane transporter protein</fullName>
    </recommendedName>
</protein>
<feature type="transmembrane region" description="Helical" evidence="6">
    <location>
        <begin position="192"/>
        <end position="210"/>
    </location>
</feature>
<keyword evidence="6" id="KW-1003">Cell membrane</keyword>
<comment type="caution">
    <text evidence="7">The sequence shown here is derived from an EMBL/GenBank/DDBJ whole genome shotgun (WGS) entry which is preliminary data.</text>
</comment>
<evidence type="ECO:0000256" key="5">
    <source>
        <dbReference type="ARBA" id="ARBA00023136"/>
    </source>
</evidence>
<gene>
    <name evidence="7" type="ORF">BM477_07780</name>
</gene>
<keyword evidence="3 6" id="KW-0812">Transmembrane</keyword>
<keyword evidence="4 6" id="KW-1133">Transmembrane helix</keyword>
<accession>A0A1Q5PJ60</accession>
<feature type="transmembrane region" description="Helical" evidence="6">
    <location>
        <begin position="245"/>
        <end position="266"/>
    </location>
</feature>
<feature type="transmembrane region" description="Helical" evidence="6">
    <location>
        <begin position="7"/>
        <end position="37"/>
    </location>
</feature>
<feature type="transmembrane region" description="Helical" evidence="6">
    <location>
        <begin position="160"/>
        <end position="180"/>
    </location>
</feature>
<sequence>MNYVISILVGVGVGVVVSALGAGGGILSVPVLTYFLGQSPHDATSASLVIVAITALIPLRKKYQAGQVLVKEGLIFGALTTLGAILGRTLNAQLDGRQLVYLFALLLFVVALIMLRRARRMRLNEGAKSGPQTPTAGERAALSSKMLALLAVMATGTGMLTGLFGVGGGFAVVPIFMLVLKFDIRRATGTSLIVMFLASLTSIGTGLAQGTFHADWLLVALFVAGSFLGSKMGGRLSQSARPSSLTGAFSGLLFFASVYMFVRTWFGF</sequence>
<dbReference type="RefSeq" id="WP_075362134.1">
    <property type="nucleotide sequence ID" value="NZ_MPDM01000011.1"/>
</dbReference>
<dbReference type="PANTHER" id="PTHR43701:SF2">
    <property type="entry name" value="MEMBRANE TRANSPORTER PROTEIN YJNA-RELATED"/>
    <property type="match status" value="1"/>
</dbReference>
<dbReference type="AlphaFoldDB" id="A0A1Q5PJ60"/>
<evidence type="ECO:0000256" key="3">
    <source>
        <dbReference type="ARBA" id="ARBA00022692"/>
    </source>
</evidence>
<dbReference type="InterPro" id="IPR002781">
    <property type="entry name" value="TM_pro_TauE-like"/>
</dbReference>
<dbReference type="OrthoDB" id="3240334at2"/>
<dbReference type="Pfam" id="PF01925">
    <property type="entry name" value="TauE"/>
    <property type="match status" value="1"/>
</dbReference>
<dbReference type="Proteomes" id="UP000186465">
    <property type="component" value="Unassembled WGS sequence"/>
</dbReference>
<evidence type="ECO:0000313" key="7">
    <source>
        <dbReference type="EMBL" id="OKL45897.1"/>
    </source>
</evidence>
<keyword evidence="5 6" id="KW-0472">Membrane</keyword>
<feature type="transmembrane region" description="Helical" evidence="6">
    <location>
        <begin position="98"/>
        <end position="115"/>
    </location>
</feature>
<comment type="similarity">
    <text evidence="2 6">Belongs to the 4-toluene sulfonate uptake permease (TSUP) (TC 2.A.102) family.</text>
</comment>
<feature type="transmembrane region" description="Helical" evidence="6">
    <location>
        <begin position="216"/>
        <end position="233"/>
    </location>
</feature>
<reference evidence="8" key="1">
    <citation type="submission" date="2016-11" db="EMBL/GenBank/DDBJ databases">
        <title>Actinomyces gypaetusis sp. nov. isolated from Gypaetus barbatus in Qinghai Tibet Plateau China.</title>
        <authorList>
            <person name="Meng X."/>
        </authorList>
    </citation>
    <scope>NUCLEOTIDE SEQUENCE [LARGE SCALE GENOMIC DNA]</scope>
    <source>
        <strain evidence="8">DSM 15383</strain>
    </source>
</reference>
<evidence type="ECO:0000256" key="1">
    <source>
        <dbReference type="ARBA" id="ARBA00004141"/>
    </source>
</evidence>
<name>A0A1Q5PJ60_9ACTO</name>
<comment type="subcellular location">
    <subcellularLocation>
        <location evidence="6">Cell membrane</location>
        <topology evidence="6">Multi-pass membrane protein</topology>
    </subcellularLocation>
    <subcellularLocation>
        <location evidence="1">Membrane</location>
        <topology evidence="1">Multi-pass membrane protein</topology>
    </subcellularLocation>
</comment>
<dbReference type="PANTHER" id="PTHR43701">
    <property type="entry name" value="MEMBRANE TRANSPORTER PROTEIN MJ0441-RELATED"/>
    <property type="match status" value="1"/>
</dbReference>
<evidence type="ECO:0000313" key="8">
    <source>
        <dbReference type="Proteomes" id="UP000186465"/>
    </source>
</evidence>
<feature type="transmembrane region" description="Helical" evidence="6">
    <location>
        <begin position="68"/>
        <end position="86"/>
    </location>
</feature>
<dbReference type="EMBL" id="MPDM01000011">
    <property type="protein sequence ID" value="OKL45897.1"/>
    <property type="molecule type" value="Genomic_DNA"/>
</dbReference>
<evidence type="ECO:0000256" key="2">
    <source>
        <dbReference type="ARBA" id="ARBA00009142"/>
    </source>
</evidence>
<proteinExistence type="inferred from homology"/>
<dbReference type="STRING" id="156892.BM477_07780"/>